<organism evidence="8 9">
    <name type="scientific">Halalkalibacter hemicellulosilyticusJCM 9152</name>
    <dbReference type="NCBI Taxonomy" id="1236971"/>
    <lineage>
        <taxon>Bacteria</taxon>
        <taxon>Bacillati</taxon>
        <taxon>Bacillota</taxon>
        <taxon>Bacilli</taxon>
        <taxon>Bacillales</taxon>
        <taxon>Bacillaceae</taxon>
        <taxon>Halalkalibacter</taxon>
    </lineage>
</organism>
<dbReference type="GO" id="GO:0005829">
    <property type="term" value="C:cytosol"/>
    <property type="evidence" value="ECO:0007669"/>
    <property type="project" value="TreeGrafter"/>
</dbReference>
<dbReference type="InterPro" id="IPR051786">
    <property type="entry name" value="ASN_synthetase/amidase"/>
</dbReference>
<accession>W4QFY1</accession>
<keyword evidence="9" id="KW-1185">Reference proteome</keyword>
<dbReference type="PANTHER" id="PTHR43284">
    <property type="entry name" value="ASPARAGINE SYNTHETASE (GLUTAMINE-HYDROLYZING)"/>
    <property type="match status" value="1"/>
</dbReference>
<feature type="site" description="Important for beta-aspartyl-AMP intermediate formation" evidence="6">
    <location>
        <position position="168"/>
    </location>
</feature>
<dbReference type="InterPro" id="IPR006426">
    <property type="entry name" value="Asn_synth_AEB"/>
</dbReference>
<evidence type="ECO:0000256" key="2">
    <source>
        <dbReference type="ARBA" id="ARBA00005752"/>
    </source>
</evidence>
<dbReference type="GO" id="GO:0004066">
    <property type="term" value="F:asparagine synthase (glutamine-hydrolyzing) activity"/>
    <property type="evidence" value="ECO:0007669"/>
    <property type="project" value="UniProtKB-EC"/>
</dbReference>
<gene>
    <name evidence="8" type="ORF">JCM9152_2436</name>
</gene>
<dbReference type="InterPro" id="IPR014729">
    <property type="entry name" value="Rossmann-like_a/b/a_fold"/>
</dbReference>
<evidence type="ECO:0000256" key="5">
    <source>
        <dbReference type="ARBA" id="ARBA00048741"/>
    </source>
</evidence>
<name>W4QFY1_9BACI</name>
<dbReference type="GO" id="GO:0006529">
    <property type="term" value="P:asparagine biosynthetic process"/>
    <property type="evidence" value="ECO:0007669"/>
    <property type="project" value="UniProtKB-KW"/>
</dbReference>
<feature type="domain" description="Asparagine synthetase" evidence="7">
    <location>
        <begin position="47"/>
        <end position="415"/>
    </location>
</feature>
<dbReference type="Pfam" id="PF00733">
    <property type="entry name" value="Asn_synthase"/>
    <property type="match status" value="1"/>
</dbReference>
<evidence type="ECO:0000256" key="6">
    <source>
        <dbReference type="PIRSR" id="PIRSR001589-3"/>
    </source>
</evidence>
<dbReference type="EC" id="6.3.5.4" evidence="3"/>
<dbReference type="PANTHER" id="PTHR43284:SF1">
    <property type="entry name" value="ASPARAGINE SYNTHETASE"/>
    <property type="match status" value="1"/>
</dbReference>
<dbReference type="AlphaFoldDB" id="W4QFY1"/>
<reference evidence="8" key="1">
    <citation type="journal article" date="2014" name="Genome Announc.">
        <title>Draft Genome Sequences of Three Alkaliphilic Bacillus Strains, Bacillus wakoensis JCM 9140T, Bacillus akibai JCM 9157T, and Bacillus hemicellulosilyticus JCM 9152T.</title>
        <authorList>
            <person name="Yuki M."/>
            <person name="Oshima K."/>
            <person name="Suda W."/>
            <person name="Oshida Y."/>
            <person name="Kitamura K."/>
            <person name="Iida T."/>
            <person name="Hattori M."/>
            <person name="Ohkuma M."/>
        </authorList>
    </citation>
    <scope>NUCLEOTIDE SEQUENCE [LARGE SCALE GENOMIC DNA]</scope>
    <source>
        <strain evidence="8">JCM 9152</strain>
    </source>
</reference>
<comment type="catalytic activity">
    <reaction evidence="5">
        <text>L-aspartate + L-glutamine + ATP + H2O = L-asparagine + L-glutamate + AMP + diphosphate + H(+)</text>
        <dbReference type="Rhea" id="RHEA:12228"/>
        <dbReference type="ChEBI" id="CHEBI:15377"/>
        <dbReference type="ChEBI" id="CHEBI:15378"/>
        <dbReference type="ChEBI" id="CHEBI:29985"/>
        <dbReference type="ChEBI" id="CHEBI:29991"/>
        <dbReference type="ChEBI" id="CHEBI:30616"/>
        <dbReference type="ChEBI" id="CHEBI:33019"/>
        <dbReference type="ChEBI" id="CHEBI:58048"/>
        <dbReference type="ChEBI" id="CHEBI:58359"/>
        <dbReference type="ChEBI" id="CHEBI:456215"/>
        <dbReference type="EC" id="6.3.5.4"/>
    </reaction>
</comment>
<keyword evidence="4" id="KW-0061">Asparagine biosynthesis</keyword>
<sequence length="443" mass="50966">MTESILRVEPGMVAIKEIGKPLKKEFYWKPILTTTYRTEDVWIKDIKNVVCDSVEKHMRSDVAVGCFLSGGIDSTIITTLASEHHPGIKAFSIGFEEDGYSEVDVAEKTAKDLDIEHHVSYLSAHSYKEELPKLLWHLDDPFADPAAVPLYFVAKEASQHVKVVLSGEGADELFGGYTIYREPISLSPFNKLPPSLKPVLAKLAHLIPEGVKGKSWIERGITPLENRYIGNAFMFKETEKMKLLKSYNSLYTNGRITDAIYQQSVGEDPIQRMQHIDLMTWLRGDILMKADKMTMAHSLELRVPFLDPYVFEVASKLPPEAKTTNGTTKYMLRKAFADRIPAHVVARRKLGFPVPLRVWLRNEWFEWVEELIRESEASSFLNKSFVRELLYEHAREEADHSRKLWTVICFIIWHQVFIEKKYDIEKWITDIKDQDKQPFCSIG</sequence>
<evidence type="ECO:0000259" key="7">
    <source>
        <dbReference type="Pfam" id="PF00733"/>
    </source>
</evidence>
<dbReference type="Proteomes" id="UP000018895">
    <property type="component" value="Unassembled WGS sequence"/>
</dbReference>
<dbReference type="PIRSF" id="PIRSF001589">
    <property type="entry name" value="Asn_synthetase_glu-h"/>
    <property type="match status" value="1"/>
</dbReference>
<dbReference type="Gene3D" id="3.40.50.620">
    <property type="entry name" value="HUPs"/>
    <property type="match status" value="1"/>
</dbReference>
<dbReference type="SUPFAM" id="SSF52402">
    <property type="entry name" value="Adenine nucleotide alpha hydrolases-like"/>
    <property type="match status" value="1"/>
</dbReference>
<comment type="caution">
    <text evidence="8">The sequence shown here is derived from an EMBL/GenBank/DDBJ whole genome shotgun (WGS) entry which is preliminary data.</text>
</comment>
<keyword evidence="4" id="KW-0028">Amino-acid biosynthesis</keyword>
<evidence type="ECO:0000256" key="1">
    <source>
        <dbReference type="ARBA" id="ARBA00005187"/>
    </source>
</evidence>
<dbReference type="STRING" id="1236971.JCM9152_2436"/>
<dbReference type="CDD" id="cd01991">
    <property type="entry name" value="Asn_synthase_B_C"/>
    <property type="match status" value="1"/>
</dbReference>
<dbReference type="InterPro" id="IPR001962">
    <property type="entry name" value="Asn_synthase"/>
</dbReference>
<dbReference type="NCBIfam" id="TIGR01536">
    <property type="entry name" value="asn_synth_AEB"/>
    <property type="match status" value="1"/>
</dbReference>
<evidence type="ECO:0000313" key="9">
    <source>
        <dbReference type="Proteomes" id="UP000018895"/>
    </source>
</evidence>
<evidence type="ECO:0000256" key="3">
    <source>
        <dbReference type="ARBA" id="ARBA00012737"/>
    </source>
</evidence>
<comment type="pathway">
    <text evidence="1">Amino-acid biosynthesis; L-asparagine biosynthesis; L-asparagine from L-aspartate (L-Gln route): step 1/1.</text>
</comment>
<proteinExistence type="inferred from homology"/>
<dbReference type="EMBL" id="BAUU01000015">
    <property type="protein sequence ID" value="GAE31000.1"/>
    <property type="molecule type" value="Genomic_DNA"/>
</dbReference>
<evidence type="ECO:0000313" key="8">
    <source>
        <dbReference type="EMBL" id="GAE31000.1"/>
    </source>
</evidence>
<evidence type="ECO:0000256" key="4">
    <source>
        <dbReference type="ARBA" id="ARBA00022888"/>
    </source>
</evidence>
<protein>
    <recommendedName>
        <fullName evidence="3">asparagine synthase (glutamine-hydrolyzing)</fullName>
        <ecNumber evidence="3">6.3.5.4</ecNumber>
    </recommendedName>
</protein>
<comment type="similarity">
    <text evidence="2">Belongs to the asparagine synthetase family.</text>
</comment>